<evidence type="ECO:0000256" key="1">
    <source>
        <dbReference type="ARBA" id="ARBA00022475"/>
    </source>
</evidence>
<feature type="transmembrane region" description="Helical" evidence="6">
    <location>
        <begin position="127"/>
        <end position="147"/>
    </location>
</feature>
<keyword evidence="3 6" id="KW-1133">Transmembrane helix</keyword>
<dbReference type="PANTHER" id="PTHR35529">
    <property type="entry name" value="MANGANESE EFFLUX PUMP MNTP-RELATED"/>
    <property type="match status" value="1"/>
</dbReference>
<evidence type="ECO:0000256" key="3">
    <source>
        <dbReference type="ARBA" id="ARBA00022989"/>
    </source>
</evidence>
<dbReference type="InterPro" id="IPR003810">
    <property type="entry name" value="Mntp/YtaF"/>
</dbReference>
<proteinExistence type="predicted"/>
<feature type="region of interest" description="Disordered" evidence="5">
    <location>
        <begin position="68"/>
        <end position="91"/>
    </location>
</feature>
<evidence type="ECO:0000313" key="7">
    <source>
        <dbReference type="EMBL" id="PVZ95606.1"/>
    </source>
</evidence>
<dbReference type="PANTHER" id="PTHR35529:SF1">
    <property type="entry name" value="MANGANESE EFFLUX PUMP MNTP-RELATED"/>
    <property type="match status" value="1"/>
</dbReference>
<dbReference type="Pfam" id="PF02659">
    <property type="entry name" value="Mntp"/>
    <property type="match status" value="1"/>
</dbReference>
<gene>
    <name evidence="7" type="ORF">DDQ50_03690</name>
</gene>
<keyword evidence="4 6" id="KW-0472">Membrane</keyword>
<dbReference type="Proteomes" id="UP000244893">
    <property type="component" value="Unassembled WGS sequence"/>
</dbReference>
<evidence type="ECO:0000256" key="6">
    <source>
        <dbReference type="SAM" id="Phobius"/>
    </source>
</evidence>
<accession>A0A2V1HSL0</accession>
<name>A0A2V1HSL0_9MICO</name>
<organism evidence="7 8">
    <name type="scientific">Amnibacterium flavum</name>
    <dbReference type="NCBI Taxonomy" id="2173173"/>
    <lineage>
        <taxon>Bacteria</taxon>
        <taxon>Bacillati</taxon>
        <taxon>Actinomycetota</taxon>
        <taxon>Actinomycetes</taxon>
        <taxon>Micrococcales</taxon>
        <taxon>Microbacteriaceae</taxon>
        <taxon>Amnibacterium</taxon>
    </lineage>
</organism>
<feature type="transmembrane region" description="Helical" evidence="6">
    <location>
        <begin position="159"/>
        <end position="176"/>
    </location>
</feature>
<evidence type="ECO:0000256" key="5">
    <source>
        <dbReference type="SAM" id="MobiDB-lite"/>
    </source>
</evidence>
<feature type="transmembrane region" description="Helical" evidence="6">
    <location>
        <begin position="101"/>
        <end position="121"/>
    </location>
</feature>
<dbReference type="OrthoDB" id="9811590at2"/>
<evidence type="ECO:0000256" key="4">
    <source>
        <dbReference type="ARBA" id="ARBA00023136"/>
    </source>
</evidence>
<dbReference type="EMBL" id="QEOP01000001">
    <property type="protein sequence ID" value="PVZ95606.1"/>
    <property type="molecule type" value="Genomic_DNA"/>
</dbReference>
<sequence>MPTRMLARARCDSVPRSATGSVPRSLVALAHAGCPCCDLDQRRPRSCARGACDGTECRGSPARPLSGCPVERGGAGSDRTGSAISRDPEDPAPRGLRWKELLLLSFATSVDALAVGISFAFLEVNFWGAVALIGLTSLVLSAAAVAIGHRVGASFQRPAELAGGVVLIFIGLQVLLEHLGVW</sequence>
<keyword evidence="1" id="KW-1003">Cell membrane</keyword>
<comment type="caution">
    <text evidence="7">The sequence shown here is derived from an EMBL/GenBank/DDBJ whole genome shotgun (WGS) entry which is preliminary data.</text>
</comment>
<evidence type="ECO:0000256" key="2">
    <source>
        <dbReference type="ARBA" id="ARBA00022692"/>
    </source>
</evidence>
<dbReference type="AlphaFoldDB" id="A0A2V1HSL0"/>
<keyword evidence="2 6" id="KW-0812">Transmembrane</keyword>
<reference evidence="7 8" key="1">
    <citation type="submission" date="2018-05" db="EMBL/GenBank/DDBJ databases">
        <title>Amnibacterium sp. M8JJ-5, whole genome shotgun sequence.</title>
        <authorList>
            <person name="Tuo L."/>
        </authorList>
    </citation>
    <scope>NUCLEOTIDE SEQUENCE [LARGE SCALE GENOMIC DNA]</scope>
    <source>
        <strain evidence="7 8">M8JJ-5</strain>
    </source>
</reference>
<evidence type="ECO:0008006" key="9">
    <source>
        <dbReference type="Google" id="ProtNLM"/>
    </source>
</evidence>
<keyword evidence="8" id="KW-1185">Reference proteome</keyword>
<protein>
    <recommendedName>
        <fullName evidence="9">Manganese efflux pump MntP</fullName>
    </recommendedName>
</protein>
<evidence type="ECO:0000313" key="8">
    <source>
        <dbReference type="Proteomes" id="UP000244893"/>
    </source>
</evidence>